<dbReference type="OrthoDB" id="7869604at2"/>
<protein>
    <submittedName>
        <fullName evidence="1">Uncharacterized protein</fullName>
    </submittedName>
</protein>
<proteinExistence type="predicted"/>
<dbReference type="EMBL" id="CP041730">
    <property type="protein sequence ID" value="QDQ28141.1"/>
    <property type="molecule type" value="Genomic_DNA"/>
</dbReference>
<name>A0A516SJ18_9NEIS</name>
<evidence type="ECO:0000313" key="1">
    <source>
        <dbReference type="EMBL" id="QDQ28141.1"/>
    </source>
</evidence>
<gene>
    <name evidence="1" type="ORF">FNU76_18305</name>
</gene>
<reference evidence="2" key="1">
    <citation type="submission" date="2019-07" db="EMBL/GenBank/DDBJ databases">
        <title>Chitinimonas sp. nov., isolated from Ny-Alesund, arctica soil.</title>
        <authorList>
            <person name="Xu Q."/>
            <person name="Peng F."/>
        </authorList>
    </citation>
    <scope>NUCLEOTIDE SEQUENCE [LARGE SCALE GENOMIC DNA]</scope>
    <source>
        <strain evidence="2">R3-44</strain>
    </source>
</reference>
<organism evidence="1 2">
    <name type="scientific">Chitinimonas arctica</name>
    <dbReference type="NCBI Taxonomy" id="2594795"/>
    <lineage>
        <taxon>Bacteria</taxon>
        <taxon>Pseudomonadati</taxon>
        <taxon>Pseudomonadota</taxon>
        <taxon>Betaproteobacteria</taxon>
        <taxon>Neisseriales</taxon>
        <taxon>Chitinibacteraceae</taxon>
        <taxon>Chitinimonas</taxon>
    </lineage>
</organism>
<dbReference type="Proteomes" id="UP000317550">
    <property type="component" value="Chromosome"/>
</dbReference>
<accession>A0A516SJ18</accession>
<evidence type="ECO:0000313" key="2">
    <source>
        <dbReference type="Proteomes" id="UP000317550"/>
    </source>
</evidence>
<dbReference type="RefSeq" id="WP_144279528.1">
    <property type="nucleotide sequence ID" value="NZ_CP041730.1"/>
</dbReference>
<keyword evidence="2" id="KW-1185">Reference proteome</keyword>
<sequence>MQDKHGRLGENPFDYLACKDGKVLLRQHQRTVKTLAGREASRFLSKVQRLEGAALQLLLARETGQFKFGNEKAADGMARR</sequence>
<dbReference type="AlphaFoldDB" id="A0A516SJ18"/>
<dbReference type="KEGG" id="cari:FNU76_18305"/>